<dbReference type="EMBL" id="MU826874">
    <property type="protein sequence ID" value="KAJ7370057.1"/>
    <property type="molecule type" value="Genomic_DNA"/>
</dbReference>
<evidence type="ECO:0000256" key="1">
    <source>
        <dbReference type="SAM" id="Phobius"/>
    </source>
</evidence>
<gene>
    <name evidence="2" type="ORF">OS493_034500</name>
</gene>
<dbReference type="Proteomes" id="UP001163046">
    <property type="component" value="Unassembled WGS sequence"/>
</dbReference>
<keyword evidence="1" id="KW-0472">Membrane</keyword>
<protein>
    <submittedName>
        <fullName evidence="2">Uncharacterized protein</fullName>
    </submittedName>
</protein>
<dbReference type="AlphaFoldDB" id="A0A9W9YV81"/>
<keyword evidence="1" id="KW-0812">Transmembrane</keyword>
<dbReference type="OrthoDB" id="10619296at2759"/>
<sequence length="132" mass="15191">METSKHHRVQDFLPAIRPSYLTVILAFVCGILLMKNVATNDRLFALEKQMTVFTEECYALRLNARRERILSTGSSESMRSVPISAMKNTLLLYQSPLKSFPNVLYKELEGMPLTTRQRVFLLKTYAARLPYS</sequence>
<keyword evidence="1" id="KW-1133">Transmembrane helix</keyword>
<keyword evidence="3" id="KW-1185">Reference proteome</keyword>
<evidence type="ECO:0000313" key="3">
    <source>
        <dbReference type="Proteomes" id="UP001163046"/>
    </source>
</evidence>
<feature type="transmembrane region" description="Helical" evidence="1">
    <location>
        <begin position="20"/>
        <end position="38"/>
    </location>
</feature>
<proteinExistence type="predicted"/>
<comment type="caution">
    <text evidence="2">The sequence shown here is derived from an EMBL/GenBank/DDBJ whole genome shotgun (WGS) entry which is preliminary data.</text>
</comment>
<organism evidence="2 3">
    <name type="scientific">Desmophyllum pertusum</name>
    <dbReference type="NCBI Taxonomy" id="174260"/>
    <lineage>
        <taxon>Eukaryota</taxon>
        <taxon>Metazoa</taxon>
        <taxon>Cnidaria</taxon>
        <taxon>Anthozoa</taxon>
        <taxon>Hexacorallia</taxon>
        <taxon>Scleractinia</taxon>
        <taxon>Caryophylliina</taxon>
        <taxon>Caryophylliidae</taxon>
        <taxon>Desmophyllum</taxon>
    </lineage>
</organism>
<name>A0A9W9YV81_9CNID</name>
<reference evidence="2" key="1">
    <citation type="submission" date="2023-01" db="EMBL/GenBank/DDBJ databases">
        <title>Genome assembly of the deep-sea coral Lophelia pertusa.</title>
        <authorList>
            <person name="Herrera S."/>
            <person name="Cordes E."/>
        </authorList>
    </citation>
    <scope>NUCLEOTIDE SEQUENCE</scope>
    <source>
        <strain evidence="2">USNM1676648</strain>
        <tissue evidence="2">Polyp</tissue>
    </source>
</reference>
<accession>A0A9W9YV81</accession>
<evidence type="ECO:0000313" key="2">
    <source>
        <dbReference type="EMBL" id="KAJ7370057.1"/>
    </source>
</evidence>